<sequence>MTNTTKSRILRYMLEGLLLASFVSAKNVVPLTTIVDPETGKVKRQLVEAINPHLDDEAGHLVRREAKRLPLDLDAILNDENVGKREYKDIQHPFEDMNSVLESEEANDKDSKQMMPLCLDSRIPSINEISIFSSYLRSDLDVSARLENPQESTIIFAPSNDAIESLKLKPWQFPIDIDALEASTNDQEAIDNAVNENIMHFVKSHIVSSADLSGVVRHKCKGKKTVTFRSLAYEGDDDSGDILLKKKKSNFYVASAKDKEFHLVERVDQAENGVVLVIDTPLIFD</sequence>
<keyword evidence="1 2" id="KW-0732">Signal</keyword>
<dbReference type="AlphaFoldDB" id="A0A1G4MBW1"/>
<dbReference type="PROSITE" id="PS50213">
    <property type="entry name" value="FAS1"/>
    <property type="match status" value="1"/>
</dbReference>
<dbReference type="OrthoDB" id="5551751at2759"/>
<dbReference type="STRING" id="4955.A0A1G4MBW1"/>
<evidence type="ECO:0000313" key="5">
    <source>
        <dbReference type="Proteomes" id="UP000190831"/>
    </source>
</evidence>
<name>A0A1G4MBW1_LACFM</name>
<protein>
    <submittedName>
        <fullName evidence="4">LAFE_0D08306g1_1</fullName>
    </submittedName>
</protein>
<dbReference type="EMBL" id="LT598492">
    <property type="protein sequence ID" value="SCW01244.1"/>
    <property type="molecule type" value="Genomic_DNA"/>
</dbReference>
<dbReference type="Pfam" id="PF02469">
    <property type="entry name" value="Fasciclin"/>
    <property type="match status" value="1"/>
</dbReference>
<dbReference type="InterPro" id="IPR036378">
    <property type="entry name" value="FAS1_dom_sf"/>
</dbReference>
<dbReference type="PANTHER" id="PTHR28156">
    <property type="entry name" value="FAS1 DOMAIN-CONTAINING PROTEIN YDR262W"/>
    <property type="match status" value="1"/>
</dbReference>
<reference evidence="4 5" key="1">
    <citation type="submission" date="2016-03" db="EMBL/GenBank/DDBJ databases">
        <authorList>
            <person name="Devillers H."/>
        </authorList>
    </citation>
    <scope>NUCLEOTIDE SEQUENCE [LARGE SCALE GENOMIC DNA]</scope>
    <source>
        <strain evidence="4">CBS 6772</strain>
    </source>
</reference>
<accession>A0A1G4MBW1</accession>
<feature type="chain" id="PRO_5009237277" evidence="2">
    <location>
        <begin position="26"/>
        <end position="285"/>
    </location>
</feature>
<evidence type="ECO:0000259" key="3">
    <source>
        <dbReference type="PROSITE" id="PS50213"/>
    </source>
</evidence>
<evidence type="ECO:0000256" key="1">
    <source>
        <dbReference type="ARBA" id="ARBA00022729"/>
    </source>
</evidence>
<dbReference type="InterPro" id="IPR040200">
    <property type="entry name" value="Mug57-like"/>
</dbReference>
<dbReference type="InterPro" id="IPR000782">
    <property type="entry name" value="FAS1_domain"/>
</dbReference>
<feature type="signal peptide" evidence="2">
    <location>
        <begin position="1"/>
        <end position="25"/>
    </location>
</feature>
<evidence type="ECO:0000313" key="4">
    <source>
        <dbReference type="EMBL" id="SCW01244.1"/>
    </source>
</evidence>
<dbReference type="OMA" id="IDSCLEW"/>
<organism evidence="4 5">
    <name type="scientific">Lachancea fermentati</name>
    <name type="common">Zygosaccharomyces fermentati</name>
    <dbReference type="NCBI Taxonomy" id="4955"/>
    <lineage>
        <taxon>Eukaryota</taxon>
        <taxon>Fungi</taxon>
        <taxon>Dikarya</taxon>
        <taxon>Ascomycota</taxon>
        <taxon>Saccharomycotina</taxon>
        <taxon>Saccharomycetes</taxon>
        <taxon>Saccharomycetales</taxon>
        <taxon>Saccharomycetaceae</taxon>
        <taxon>Lachancea</taxon>
    </lineage>
</organism>
<dbReference type="Proteomes" id="UP000190831">
    <property type="component" value="Chromosome D"/>
</dbReference>
<gene>
    <name evidence="4" type="ORF">LAFE_0D08306G</name>
</gene>
<dbReference type="Gene3D" id="2.30.180.10">
    <property type="entry name" value="FAS1 domain"/>
    <property type="match status" value="1"/>
</dbReference>
<feature type="domain" description="FAS1" evidence="3">
    <location>
        <begin position="116"/>
        <end position="282"/>
    </location>
</feature>
<evidence type="ECO:0000256" key="2">
    <source>
        <dbReference type="SAM" id="SignalP"/>
    </source>
</evidence>
<dbReference type="PANTHER" id="PTHR28156:SF1">
    <property type="entry name" value="FAS1 DOMAIN-CONTAINING PROTEIN YDR262W"/>
    <property type="match status" value="1"/>
</dbReference>
<keyword evidence="5" id="KW-1185">Reference proteome</keyword>
<proteinExistence type="predicted"/>
<dbReference type="SUPFAM" id="SSF82153">
    <property type="entry name" value="FAS1 domain"/>
    <property type="match status" value="1"/>
</dbReference>